<comment type="caution">
    <text evidence="2">The sequence shown here is derived from an EMBL/GenBank/DDBJ whole genome shotgun (WGS) entry which is preliminary data.</text>
</comment>
<dbReference type="EMBL" id="NJES01000103">
    <property type="protein sequence ID" value="PHH77806.1"/>
    <property type="molecule type" value="Genomic_DNA"/>
</dbReference>
<evidence type="ECO:0008006" key="4">
    <source>
        <dbReference type="Google" id="ProtNLM"/>
    </source>
</evidence>
<organism evidence="2 3">
    <name type="scientific">Ophiocordyceps camponoti-rufipedis</name>
    <dbReference type="NCBI Taxonomy" id="2004952"/>
    <lineage>
        <taxon>Eukaryota</taxon>
        <taxon>Fungi</taxon>
        <taxon>Dikarya</taxon>
        <taxon>Ascomycota</taxon>
        <taxon>Pezizomycotina</taxon>
        <taxon>Sordariomycetes</taxon>
        <taxon>Hypocreomycetidae</taxon>
        <taxon>Hypocreales</taxon>
        <taxon>Ophiocordycipitaceae</taxon>
        <taxon>Ophiocordyceps</taxon>
    </lineage>
</organism>
<keyword evidence="3" id="KW-1185">Reference proteome</keyword>
<dbReference type="AlphaFoldDB" id="A0A2C5ZCR9"/>
<accession>A0A2C5ZCR9</accession>
<dbReference type="Proteomes" id="UP000226431">
    <property type="component" value="Unassembled WGS sequence"/>
</dbReference>
<feature type="region of interest" description="Disordered" evidence="1">
    <location>
        <begin position="198"/>
        <end position="235"/>
    </location>
</feature>
<feature type="compositionally biased region" description="Polar residues" evidence="1">
    <location>
        <begin position="223"/>
        <end position="232"/>
    </location>
</feature>
<evidence type="ECO:0000313" key="3">
    <source>
        <dbReference type="Proteomes" id="UP000226431"/>
    </source>
</evidence>
<dbReference type="STRING" id="2004952.A0A2C5ZCR9"/>
<protein>
    <recommendedName>
        <fullName evidence="4">Sfi1 spindle body domain-containing protein</fullName>
    </recommendedName>
</protein>
<name>A0A2C5ZCR9_9HYPO</name>
<proteinExistence type="predicted"/>
<feature type="region of interest" description="Disordered" evidence="1">
    <location>
        <begin position="148"/>
        <end position="176"/>
    </location>
</feature>
<dbReference type="OrthoDB" id="5215300at2759"/>
<feature type="compositionally biased region" description="Basic and acidic residues" evidence="1">
    <location>
        <begin position="160"/>
        <end position="170"/>
    </location>
</feature>
<sequence length="621" mass="70067">MAPITRTKVIQRPLSRLPNLYGVDPDLDHHLSALVFRIGGEQGHGTLLSKFQAILGRMGIVLEFGDDTPSPEASPVFFPSPTSSFRSRLNFDIERIISEGNSNNGSDVTTAALSSIDHALQPRGEIPPEENTEIADAHMSTAIALKNVRGDARGNPSRHFSGDEESKDAAKTSSLNGRRSALAAAFDLWRSRASANRRQIEGLHKPSNQDQWARKGESLPRLHQSTARTASKTPLYGTAQDLIDTNERELQRLHAEESYAPSLVSEPNHEAAEIPDQLERDDGFDALSDDIITPSQEHLVQLRAQDFLLSTDFGLRQRFKNSNAPSRVTAQSSANPRLPQPKHAMLACADWQNGMAMQKWRARADKSKLSQKVAHHIRALCLSSNCLDTWSDYVEVKRRSSTYRQRLYLDKAAFAFYVWNLSARAQAARWRREFLLVESAFNAWSSGAARDDDARGAAHKHHVLDSKTRVCRRLKRLQSERANLTRLHSRAQLYLYGTRLLKILESTVRLRKDRTKSQIRRHLMIRYTQISSSRKKRNFLAALDRWKLSSKCDSRMAQMAQEVGSVDEAGRYSSALADWYSLAFDDLTLQCRAESRYRASGGGCRLRNKEPRLTRIRRLSG</sequence>
<evidence type="ECO:0000313" key="2">
    <source>
        <dbReference type="EMBL" id="PHH77806.1"/>
    </source>
</evidence>
<reference evidence="2 3" key="1">
    <citation type="submission" date="2017-06" db="EMBL/GenBank/DDBJ databases">
        <title>Ant-infecting Ophiocordyceps genomes reveal a high diversity of potential behavioral manipulation genes and a possible major role for enterotoxins.</title>
        <authorList>
            <person name="De Bekker C."/>
            <person name="Evans H.C."/>
            <person name="Brachmann A."/>
            <person name="Hughes D.P."/>
        </authorList>
    </citation>
    <scope>NUCLEOTIDE SEQUENCE [LARGE SCALE GENOMIC DNA]</scope>
    <source>
        <strain evidence="2 3">Map16</strain>
    </source>
</reference>
<evidence type="ECO:0000256" key="1">
    <source>
        <dbReference type="SAM" id="MobiDB-lite"/>
    </source>
</evidence>
<gene>
    <name evidence="2" type="ORF">CDD80_187</name>
</gene>